<organism evidence="2 3">
    <name type="scientific">Marasmiellus scandens</name>
    <dbReference type="NCBI Taxonomy" id="2682957"/>
    <lineage>
        <taxon>Eukaryota</taxon>
        <taxon>Fungi</taxon>
        <taxon>Dikarya</taxon>
        <taxon>Basidiomycota</taxon>
        <taxon>Agaricomycotina</taxon>
        <taxon>Agaricomycetes</taxon>
        <taxon>Agaricomycetidae</taxon>
        <taxon>Agaricales</taxon>
        <taxon>Marasmiineae</taxon>
        <taxon>Omphalotaceae</taxon>
        <taxon>Marasmiellus</taxon>
    </lineage>
</organism>
<dbReference type="SUPFAM" id="SSF52047">
    <property type="entry name" value="RNI-like"/>
    <property type="match status" value="1"/>
</dbReference>
<dbReference type="Proteomes" id="UP001498398">
    <property type="component" value="Unassembled WGS sequence"/>
</dbReference>
<evidence type="ECO:0008006" key="4">
    <source>
        <dbReference type="Google" id="ProtNLM"/>
    </source>
</evidence>
<dbReference type="EMBL" id="JBANRG010000035">
    <property type="protein sequence ID" value="KAK7449788.1"/>
    <property type="molecule type" value="Genomic_DNA"/>
</dbReference>
<accession>A0ABR1J8X0</accession>
<dbReference type="InterPro" id="IPR032675">
    <property type="entry name" value="LRR_dom_sf"/>
</dbReference>
<gene>
    <name evidence="2" type="ORF">VKT23_013264</name>
</gene>
<keyword evidence="1" id="KW-0175">Coiled coil</keyword>
<reference evidence="2 3" key="1">
    <citation type="submission" date="2024-01" db="EMBL/GenBank/DDBJ databases">
        <title>A draft genome for the cacao thread blight pathogen Marasmiellus scandens.</title>
        <authorList>
            <person name="Baruah I.K."/>
            <person name="Leung J."/>
            <person name="Bukari Y."/>
            <person name="Amoako-Attah I."/>
            <person name="Meinhardt L.W."/>
            <person name="Bailey B.A."/>
            <person name="Cohen S.P."/>
        </authorList>
    </citation>
    <scope>NUCLEOTIDE SEQUENCE [LARGE SCALE GENOMIC DNA]</scope>
    <source>
        <strain evidence="2 3">GH-19</strain>
    </source>
</reference>
<comment type="caution">
    <text evidence="2">The sequence shown here is derived from an EMBL/GenBank/DDBJ whole genome shotgun (WGS) entry which is preliminary data.</text>
</comment>
<proteinExistence type="predicted"/>
<keyword evidence="3" id="KW-1185">Reference proteome</keyword>
<name>A0ABR1J8X0_9AGAR</name>
<feature type="coiled-coil region" evidence="1">
    <location>
        <begin position="29"/>
        <end position="63"/>
    </location>
</feature>
<dbReference type="Gene3D" id="3.80.10.10">
    <property type="entry name" value="Ribonuclease Inhibitor"/>
    <property type="match status" value="1"/>
</dbReference>
<evidence type="ECO:0000313" key="2">
    <source>
        <dbReference type="EMBL" id="KAK7449788.1"/>
    </source>
</evidence>
<evidence type="ECO:0000313" key="3">
    <source>
        <dbReference type="Proteomes" id="UP001498398"/>
    </source>
</evidence>
<protein>
    <recommendedName>
        <fullName evidence="4">F-box domain-containing protein</fullName>
    </recommendedName>
</protein>
<sequence>MTLYLFNPELLTTNTVPDDDDIRRIRQICAEHLQNLHRMNTQIERLQASLDAITSKRDALQSKLSSLQSITSPLRTFPTEVLQSVFMNCLELFPVISAHEAPLLLTRICSRWRSVAIGTPALWTSFHVALIGAKHPFESYNSTCNAIRCGLQTFLLRSDPLPLNISLHSGRHSLGLYNEDIISEIDRTLEILIPHHKRWRCINLQFPARCMTSVEHLKGEKLLNLETAVIHCFGDDMLSQYTTMSPSPFFENAPRLRRLSIKARDRTVMFKLIGSASWAQLTHLIISFSYWESSPRPLQDLVSLLKACANLEECCIKHPAIDLEGFSTTDLLILPKLKKIAIDFLFSSRATIRLLDVLVLPELKELVLGGDVIRRNSHVSLISSIANFIKRSSCLMSQFGFTEGNRPSERTSPWDVEHTTSLLQLMPELNTLNLSYTHLMTEDLLEAFSAVSPDSEEILCPKLARIEFEDSPSITGQTLVHFLSTRLSPTSSSIEPLDCVVIKDARPSSDTFLSQFGDSVQFSTPWHAGSSHIDQDFNRPEKMF</sequence>
<evidence type="ECO:0000256" key="1">
    <source>
        <dbReference type="SAM" id="Coils"/>
    </source>
</evidence>